<dbReference type="InterPro" id="IPR013785">
    <property type="entry name" value="Aldolase_TIM"/>
</dbReference>
<dbReference type="Pfam" id="PF01120">
    <property type="entry name" value="Alpha_L_fucos"/>
    <property type="match status" value="1"/>
</dbReference>
<name>A0ABV3AHF7_9ACTN</name>
<keyword evidence="3 7" id="KW-0732">Signal</keyword>
<dbReference type="RefSeq" id="WP_359259485.1">
    <property type="nucleotide sequence ID" value="NZ_JBFAEG010000024.1"/>
</dbReference>
<dbReference type="PROSITE" id="PS50022">
    <property type="entry name" value="FA58C_3"/>
    <property type="match status" value="1"/>
</dbReference>
<dbReference type="InterPro" id="IPR057739">
    <property type="entry name" value="Glyco_hydro_29_N"/>
</dbReference>
<dbReference type="Gene3D" id="3.20.20.70">
    <property type="entry name" value="Aldolase class I"/>
    <property type="match status" value="1"/>
</dbReference>
<dbReference type="PANTHER" id="PTHR10030">
    <property type="entry name" value="ALPHA-L-FUCOSIDASE"/>
    <property type="match status" value="1"/>
</dbReference>
<protein>
    <recommendedName>
        <fullName evidence="2">alpha-L-fucosidase</fullName>
        <ecNumber evidence="2">3.2.1.51</ecNumber>
    </recommendedName>
</protein>
<feature type="signal peptide" evidence="7">
    <location>
        <begin position="1"/>
        <end position="39"/>
    </location>
</feature>
<evidence type="ECO:0000256" key="5">
    <source>
        <dbReference type="ARBA" id="ARBA00023295"/>
    </source>
</evidence>
<dbReference type="EC" id="3.2.1.51" evidence="2"/>
<dbReference type="SUPFAM" id="SSF49785">
    <property type="entry name" value="Galactose-binding domain-like"/>
    <property type="match status" value="1"/>
</dbReference>
<dbReference type="InterPro" id="IPR000933">
    <property type="entry name" value="Glyco_hydro_29"/>
</dbReference>
<feature type="compositionally biased region" description="Polar residues" evidence="6">
    <location>
        <begin position="60"/>
        <end position="71"/>
    </location>
</feature>
<feature type="domain" description="F5/8 type C" evidence="8">
    <location>
        <begin position="548"/>
        <end position="679"/>
    </location>
</feature>
<gene>
    <name evidence="9" type="ORF">AB0H04_29670</name>
</gene>
<dbReference type="EMBL" id="JBFAEG010000024">
    <property type="protein sequence ID" value="MEU5710995.1"/>
    <property type="molecule type" value="Genomic_DNA"/>
</dbReference>
<proteinExistence type="inferred from homology"/>
<dbReference type="InterPro" id="IPR000421">
    <property type="entry name" value="FA58C"/>
</dbReference>
<dbReference type="Proteomes" id="UP001551011">
    <property type="component" value="Unassembled WGS sequence"/>
</dbReference>
<dbReference type="InterPro" id="IPR017853">
    <property type="entry name" value="GH"/>
</dbReference>
<comment type="caution">
    <text evidence="9">The sequence shown here is derived from an EMBL/GenBank/DDBJ whole genome shotgun (WGS) entry which is preliminary data.</text>
</comment>
<evidence type="ECO:0000256" key="2">
    <source>
        <dbReference type="ARBA" id="ARBA00012662"/>
    </source>
</evidence>
<keyword evidence="5" id="KW-0326">Glycosidase</keyword>
<evidence type="ECO:0000313" key="9">
    <source>
        <dbReference type="EMBL" id="MEU5710995.1"/>
    </source>
</evidence>
<dbReference type="PANTHER" id="PTHR10030:SF37">
    <property type="entry name" value="ALPHA-L-FUCOSIDASE-RELATED"/>
    <property type="match status" value="1"/>
</dbReference>
<reference evidence="9 10" key="1">
    <citation type="submission" date="2024-06" db="EMBL/GenBank/DDBJ databases">
        <title>The Natural Products Discovery Center: Release of the First 8490 Sequenced Strains for Exploring Actinobacteria Biosynthetic Diversity.</title>
        <authorList>
            <person name="Kalkreuter E."/>
            <person name="Kautsar S.A."/>
            <person name="Yang D."/>
            <person name="Bader C.D."/>
            <person name="Teijaro C.N."/>
            <person name="Fluegel L."/>
            <person name="Davis C.M."/>
            <person name="Simpson J.R."/>
            <person name="Lauterbach L."/>
            <person name="Steele A.D."/>
            <person name="Gui C."/>
            <person name="Meng S."/>
            <person name="Li G."/>
            <person name="Viehrig K."/>
            <person name="Ye F."/>
            <person name="Su P."/>
            <person name="Kiefer A.F."/>
            <person name="Nichols A."/>
            <person name="Cepeda A.J."/>
            <person name="Yan W."/>
            <person name="Fan B."/>
            <person name="Jiang Y."/>
            <person name="Adhikari A."/>
            <person name="Zheng C.-J."/>
            <person name="Schuster L."/>
            <person name="Cowan T.M."/>
            <person name="Smanski M.J."/>
            <person name="Chevrette M.G."/>
            <person name="De Carvalho L.P.S."/>
            <person name="Shen B."/>
        </authorList>
    </citation>
    <scope>NUCLEOTIDE SEQUENCE [LARGE SCALE GENOMIC DNA]</scope>
    <source>
        <strain evidence="9 10">NPDC020594</strain>
    </source>
</reference>
<dbReference type="Gene3D" id="2.60.120.260">
    <property type="entry name" value="Galactose-binding domain-like"/>
    <property type="match status" value="1"/>
</dbReference>
<organism evidence="9 10">
    <name type="scientific">Streptomyces flaveolus</name>
    <dbReference type="NCBI Taxonomy" id="67297"/>
    <lineage>
        <taxon>Bacteria</taxon>
        <taxon>Bacillati</taxon>
        <taxon>Actinomycetota</taxon>
        <taxon>Actinomycetes</taxon>
        <taxon>Kitasatosporales</taxon>
        <taxon>Streptomycetaceae</taxon>
        <taxon>Streptomyces</taxon>
    </lineage>
</organism>
<dbReference type="InterPro" id="IPR011050">
    <property type="entry name" value="Pectin_lyase_fold/virulence"/>
</dbReference>
<evidence type="ECO:0000259" key="8">
    <source>
        <dbReference type="PROSITE" id="PS50022"/>
    </source>
</evidence>
<comment type="similarity">
    <text evidence="1">Belongs to the glycosyl hydrolase 29 family.</text>
</comment>
<accession>A0ABV3AHF7</accession>
<keyword evidence="10" id="KW-1185">Reference proteome</keyword>
<evidence type="ECO:0000256" key="7">
    <source>
        <dbReference type="SAM" id="SignalP"/>
    </source>
</evidence>
<dbReference type="InterPro" id="IPR008979">
    <property type="entry name" value="Galactose-bd-like_sf"/>
</dbReference>
<dbReference type="Pfam" id="PF00754">
    <property type="entry name" value="F5_F8_type_C"/>
    <property type="match status" value="1"/>
</dbReference>
<keyword evidence="4" id="KW-0378">Hydrolase</keyword>
<feature type="region of interest" description="Disordered" evidence="6">
    <location>
        <begin position="126"/>
        <end position="147"/>
    </location>
</feature>
<feature type="chain" id="PRO_5045335673" description="alpha-L-fucosidase" evidence="7">
    <location>
        <begin position="40"/>
        <end position="767"/>
    </location>
</feature>
<evidence type="ECO:0000313" key="10">
    <source>
        <dbReference type="Proteomes" id="UP001551011"/>
    </source>
</evidence>
<evidence type="ECO:0000256" key="1">
    <source>
        <dbReference type="ARBA" id="ARBA00007951"/>
    </source>
</evidence>
<dbReference type="SUPFAM" id="SSF51126">
    <property type="entry name" value="Pectin lyase-like"/>
    <property type="match status" value="1"/>
</dbReference>
<evidence type="ECO:0000256" key="4">
    <source>
        <dbReference type="ARBA" id="ARBA00022801"/>
    </source>
</evidence>
<feature type="region of interest" description="Disordered" evidence="6">
    <location>
        <begin position="56"/>
        <end position="79"/>
    </location>
</feature>
<dbReference type="Gene3D" id="3.20.20.80">
    <property type="entry name" value="Glycosidases"/>
    <property type="match status" value="1"/>
</dbReference>
<evidence type="ECO:0000256" key="3">
    <source>
        <dbReference type="ARBA" id="ARBA00022729"/>
    </source>
</evidence>
<dbReference type="SUPFAM" id="SSF51445">
    <property type="entry name" value="(Trans)glycosidases"/>
    <property type="match status" value="1"/>
</dbReference>
<sequence>MHSPNRQARLPGARRRPAAAVVLCVLAVVLGLAHPSALAAPQRQTAAVYDVRDYGARGDGSTNDTPATNGTPAADDGRPAVIADAASGLRFTRLTAQKGDGSPHDIGFRNVTGSCLSDSRATSGGALRVSASGSSQDCSTPVRPRAADDSRQAFLRASVGGLFLHWGLRTAPAHTSCTAWEKDVTNGGWTPDYWVNEARKLHTQYLVLATFHSRLGYARPWPSRIPGSCSTRRDFLGELTGAAKAKGMKVILYMTDDPQWHAEGGHEWLDSAAYSAYKGEDVDLTTRDGFGRFSYDNFFEVMDRYPDLGGFWIDNDNAYWESHRLYEQIREKRPAYTLSNNNEDTPIMDMISNEQKTGMTPAYDYPQAVYTAQPRLTEADFKLPSTGAWWYDGSDPAVDRGLTLGRLITNAGSSVKALMAETAQVNGKFPANQAAFNTFADSYLDPVWESLHGTEGGGYMYGGLKPGFWNDGAHGVTTVAKDDPDRQYVHVLTPPSTGTLRVRDNGYRVASVTDLRTGEAVSWSQSGGVLTLTGLGAWDPYDTVFKVTTAGRQGILSGVTVTASASASGHPGSAAGDGDHRTYWDNGKTLPVTLTFDLGSAKKVRYLGLNQREDSVAYARSDTEQSARIKEYKVFLSDDGTHWGSAVKTGRLPSARGVQGIDLTAATARYVRLEVDSTWAAATDTTRYQRLRIDEAWVGTSYATPATAVHVRSDNGQARRPAMGWSSWSLVRRQPTGAKIEAQADALVAAGLKDHGSRSAAGPGGQS</sequence>
<evidence type="ECO:0000256" key="6">
    <source>
        <dbReference type="SAM" id="MobiDB-lite"/>
    </source>
</evidence>